<evidence type="ECO:0000313" key="12">
    <source>
        <dbReference type="Proteomes" id="UP001292094"/>
    </source>
</evidence>
<keyword evidence="4" id="KW-0597">Phosphoprotein</keyword>
<dbReference type="InterPro" id="IPR014756">
    <property type="entry name" value="Ig_E-set"/>
</dbReference>
<reference evidence="11" key="1">
    <citation type="submission" date="2023-11" db="EMBL/GenBank/DDBJ databases">
        <title>Genome assemblies of two species of porcelain crab, Petrolisthes cinctipes and Petrolisthes manimaculis (Anomura: Porcellanidae).</title>
        <authorList>
            <person name="Angst P."/>
        </authorList>
    </citation>
    <scope>NUCLEOTIDE SEQUENCE</scope>
    <source>
        <strain evidence="11">PB745_02</strain>
        <tissue evidence="11">Gill</tissue>
    </source>
</reference>
<keyword evidence="5" id="KW-0805">Transcription regulation</keyword>
<dbReference type="SUPFAM" id="SSF49417">
    <property type="entry name" value="p53-like transcription factors"/>
    <property type="match status" value="1"/>
</dbReference>
<evidence type="ECO:0000256" key="1">
    <source>
        <dbReference type="ARBA" id="ARBA00004123"/>
    </source>
</evidence>
<comment type="subcellular location">
    <subcellularLocation>
        <location evidence="2">Cytoplasm</location>
    </subcellularLocation>
    <subcellularLocation>
        <location evidence="1">Nucleus</location>
    </subcellularLocation>
</comment>
<dbReference type="Pfam" id="PF16179">
    <property type="entry name" value="RHD_dimer"/>
    <property type="match status" value="1"/>
</dbReference>
<dbReference type="GO" id="GO:0000978">
    <property type="term" value="F:RNA polymerase II cis-regulatory region sequence-specific DNA binding"/>
    <property type="evidence" value="ECO:0007669"/>
    <property type="project" value="TreeGrafter"/>
</dbReference>
<evidence type="ECO:0000256" key="6">
    <source>
        <dbReference type="ARBA" id="ARBA00023125"/>
    </source>
</evidence>
<keyword evidence="3" id="KW-0963">Cytoplasm</keyword>
<keyword evidence="7" id="KW-0804">Transcription</keyword>
<dbReference type="GO" id="GO:0000981">
    <property type="term" value="F:DNA-binding transcription factor activity, RNA polymerase II-specific"/>
    <property type="evidence" value="ECO:0007669"/>
    <property type="project" value="TreeGrafter"/>
</dbReference>
<feature type="domain" description="RHD" evidence="10">
    <location>
        <begin position="347"/>
        <end position="530"/>
    </location>
</feature>
<feature type="region of interest" description="Disordered" evidence="9">
    <location>
        <begin position="209"/>
        <end position="288"/>
    </location>
</feature>
<dbReference type="SMART" id="SM00429">
    <property type="entry name" value="IPT"/>
    <property type="match status" value="1"/>
</dbReference>
<feature type="compositionally biased region" description="Low complexity" evidence="9">
    <location>
        <begin position="1322"/>
        <end position="1352"/>
    </location>
</feature>
<feature type="compositionally biased region" description="Polar residues" evidence="9">
    <location>
        <begin position="236"/>
        <end position="248"/>
    </location>
</feature>
<dbReference type="Pfam" id="PF00554">
    <property type="entry name" value="RHD_DNA_bind"/>
    <property type="match status" value="1"/>
</dbReference>
<feature type="compositionally biased region" description="Polar residues" evidence="9">
    <location>
        <begin position="1290"/>
        <end position="1313"/>
    </location>
</feature>
<dbReference type="Gene3D" id="2.60.40.10">
    <property type="entry name" value="Immunoglobulins"/>
    <property type="match status" value="1"/>
</dbReference>
<accession>A0AAE1QI78</accession>
<dbReference type="EMBL" id="JAWZYT010000161">
    <property type="protein sequence ID" value="KAK4327226.1"/>
    <property type="molecule type" value="Genomic_DNA"/>
</dbReference>
<dbReference type="PANTHER" id="PTHR12533:SF7">
    <property type="entry name" value="NFAT NUCLEAR FACTOR, ISOFORM B"/>
    <property type="match status" value="1"/>
</dbReference>
<feature type="compositionally biased region" description="Low complexity" evidence="9">
    <location>
        <begin position="1248"/>
        <end position="1289"/>
    </location>
</feature>
<keyword evidence="8" id="KW-0539">Nucleus</keyword>
<feature type="region of interest" description="Disordered" evidence="9">
    <location>
        <begin position="339"/>
        <end position="402"/>
    </location>
</feature>
<proteinExistence type="predicted"/>
<dbReference type="Proteomes" id="UP001292094">
    <property type="component" value="Unassembled WGS sequence"/>
</dbReference>
<feature type="compositionally biased region" description="Low complexity" evidence="9">
    <location>
        <begin position="926"/>
        <end position="938"/>
    </location>
</feature>
<feature type="region of interest" description="Disordered" evidence="9">
    <location>
        <begin position="780"/>
        <end position="831"/>
    </location>
</feature>
<feature type="compositionally biased region" description="Low complexity" evidence="9">
    <location>
        <begin position="43"/>
        <end position="53"/>
    </location>
</feature>
<feature type="compositionally biased region" description="Polar residues" evidence="9">
    <location>
        <begin position="696"/>
        <end position="721"/>
    </location>
</feature>
<protein>
    <recommendedName>
        <fullName evidence="10">RHD domain-containing protein</fullName>
    </recommendedName>
</protein>
<dbReference type="Gene3D" id="2.60.40.340">
    <property type="entry name" value="Rel homology domain (RHD), DNA-binding domain"/>
    <property type="match status" value="1"/>
</dbReference>
<keyword evidence="6" id="KW-0238">DNA-binding</keyword>
<dbReference type="FunFam" id="2.60.40.340:FF:000002">
    <property type="entry name" value="Nuclear factor of activated T-cells 5, tonicity-responsive"/>
    <property type="match status" value="1"/>
</dbReference>
<feature type="compositionally biased region" description="Low complexity" evidence="9">
    <location>
        <begin position="65"/>
        <end position="82"/>
    </location>
</feature>
<feature type="compositionally biased region" description="Polar residues" evidence="9">
    <location>
        <begin position="789"/>
        <end position="831"/>
    </location>
</feature>
<dbReference type="SUPFAM" id="SSF81296">
    <property type="entry name" value="E set domains"/>
    <property type="match status" value="1"/>
</dbReference>
<evidence type="ECO:0000259" key="10">
    <source>
        <dbReference type="PROSITE" id="PS50254"/>
    </source>
</evidence>
<gene>
    <name evidence="11" type="ORF">Pmani_002283</name>
</gene>
<dbReference type="InterPro" id="IPR037059">
    <property type="entry name" value="RHD_DNA_bind_dom_sf"/>
</dbReference>
<evidence type="ECO:0000256" key="8">
    <source>
        <dbReference type="ARBA" id="ARBA00023242"/>
    </source>
</evidence>
<dbReference type="InterPro" id="IPR008366">
    <property type="entry name" value="NFAT"/>
</dbReference>
<feature type="region of interest" description="Disordered" evidence="9">
    <location>
        <begin position="1205"/>
        <end position="1434"/>
    </location>
</feature>
<evidence type="ECO:0000256" key="2">
    <source>
        <dbReference type="ARBA" id="ARBA00004496"/>
    </source>
</evidence>
<feature type="compositionally biased region" description="Low complexity" evidence="9">
    <location>
        <begin position="109"/>
        <end position="122"/>
    </location>
</feature>
<feature type="region of interest" description="Disordered" evidence="9">
    <location>
        <begin position="1"/>
        <end position="136"/>
    </location>
</feature>
<feature type="compositionally biased region" description="Basic and acidic residues" evidence="9">
    <location>
        <begin position="250"/>
        <end position="259"/>
    </location>
</feature>
<dbReference type="InterPro" id="IPR011539">
    <property type="entry name" value="RHD_DNA_bind_dom"/>
</dbReference>
<evidence type="ECO:0000256" key="5">
    <source>
        <dbReference type="ARBA" id="ARBA00023015"/>
    </source>
</evidence>
<name>A0AAE1QI78_9EUCA</name>
<feature type="compositionally biased region" description="Pro residues" evidence="9">
    <location>
        <begin position="85"/>
        <end position="94"/>
    </location>
</feature>
<evidence type="ECO:0000256" key="4">
    <source>
        <dbReference type="ARBA" id="ARBA00022553"/>
    </source>
</evidence>
<keyword evidence="12" id="KW-1185">Reference proteome</keyword>
<dbReference type="PANTHER" id="PTHR12533">
    <property type="entry name" value="NFAT"/>
    <property type="match status" value="1"/>
</dbReference>
<evidence type="ECO:0000313" key="11">
    <source>
        <dbReference type="EMBL" id="KAK4327226.1"/>
    </source>
</evidence>
<dbReference type="InterPro" id="IPR013783">
    <property type="entry name" value="Ig-like_fold"/>
</dbReference>
<dbReference type="GO" id="GO:0005737">
    <property type="term" value="C:cytoplasm"/>
    <property type="evidence" value="ECO:0007669"/>
    <property type="project" value="UniProtKB-SubCell"/>
</dbReference>
<feature type="compositionally biased region" description="Low complexity" evidence="9">
    <location>
        <begin position="1366"/>
        <end position="1386"/>
    </location>
</feature>
<comment type="caution">
    <text evidence="11">The sequence shown here is derived from an EMBL/GenBank/DDBJ whole genome shotgun (WGS) entry which is preliminary data.</text>
</comment>
<organism evidence="11 12">
    <name type="scientific">Petrolisthes manimaculis</name>
    <dbReference type="NCBI Taxonomy" id="1843537"/>
    <lineage>
        <taxon>Eukaryota</taxon>
        <taxon>Metazoa</taxon>
        <taxon>Ecdysozoa</taxon>
        <taxon>Arthropoda</taxon>
        <taxon>Crustacea</taxon>
        <taxon>Multicrustacea</taxon>
        <taxon>Malacostraca</taxon>
        <taxon>Eumalacostraca</taxon>
        <taxon>Eucarida</taxon>
        <taxon>Decapoda</taxon>
        <taxon>Pleocyemata</taxon>
        <taxon>Anomura</taxon>
        <taxon>Galatheoidea</taxon>
        <taxon>Porcellanidae</taxon>
        <taxon>Petrolisthes</taxon>
    </lineage>
</organism>
<dbReference type="GO" id="GO:0005634">
    <property type="term" value="C:nucleus"/>
    <property type="evidence" value="ECO:0007669"/>
    <property type="project" value="UniProtKB-SubCell"/>
</dbReference>
<feature type="compositionally biased region" description="Low complexity" evidence="9">
    <location>
        <begin position="342"/>
        <end position="359"/>
    </location>
</feature>
<feature type="region of interest" description="Disordered" evidence="9">
    <location>
        <begin position="696"/>
        <end position="767"/>
    </location>
</feature>
<evidence type="ECO:0000256" key="3">
    <source>
        <dbReference type="ARBA" id="ARBA00022490"/>
    </source>
</evidence>
<dbReference type="InterPro" id="IPR008967">
    <property type="entry name" value="p53-like_TF_DNA-bd_sf"/>
</dbReference>
<dbReference type="GO" id="GO:0005667">
    <property type="term" value="C:transcription regulator complex"/>
    <property type="evidence" value="ECO:0007669"/>
    <property type="project" value="TreeGrafter"/>
</dbReference>
<dbReference type="PROSITE" id="PS50254">
    <property type="entry name" value="REL_2"/>
    <property type="match status" value="1"/>
</dbReference>
<feature type="region of interest" description="Disordered" evidence="9">
    <location>
        <begin position="908"/>
        <end position="938"/>
    </location>
</feature>
<feature type="compositionally biased region" description="Polar residues" evidence="9">
    <location>
        <begin position="1418"/>
        <end position="1428"/>
    </location>
</feature>
<feature type="compositionally biased region" description="Polar residues" evidence="9">
    <location>
        <begin position="1387"/>
        <end position="1411"/>
    </location>
</feature>
<sequence length="1477" mass="155528">MKGKDRESIVRLREFKSTGAGRVYGERNRGTKMGKVGCHTHHNTPSNSSVNSASRRRLMKGMCGSGSTSTSGGKKPRSGSSSVKLPPPPPPPPQSLVLDEDSGFGGDQSLDSESSLPGLPSPGIHPTSQVTSTALSLSGSSAQQLSSSLSQASSTPVSLSASLSSAALAAATLGSTGSLATLSSILPSLAMVPQAKLLLVSLLQGSSCGAGGGNSQQQQPPSPPATTHKGQEGRDSSPSSVLHPSTTPEVHPKVVEKPRSSLKKTTTVPGLVELGGEEAQELPTSSKASVPPLVSFRDVSLLSSIHNFKGNSGGSSLVCVEGNGGKLCGSKVGGKVGGGVNRPGVPSSPPSLSSQMSARSSDRTVELRLVSQPEEQHRARYQTEGSRGAVKDRSGSGHPTVKLMGFHKRTTLQVFVGWDTGKLGPHMFYQVCRVTGKNSTPCQERQVEGTAVIETVLEPENDMTMSCDCVGILKERNVDVEHRFNTAVSRGRKKSTKCRLVFRTFVTLPSGVVETLQVVSQPIACTQPPGIPEICRKSLSQCSVEGGEDLFILGKNFLKDAVVIFQRQVAKAHTIWEEKVLPDKDSLQPIHLVVKVPGYCDQSITEEVTVDVMVSSGGRTSEPHPLTYLPLPLPPPQPQPPHSPALLTKRELPHLTDTWEDKPLPKGVSPCALQLNRHYTETGTLPSPLPDFSPVTTTTNPSQSHITTTQVSGGASSTTGIQALARAPAPAVRTSRVLLSPTKKIGVRGSRLSPRSSRAASTPTQSPAIAPALASTLAPPTLAPALTPNSNTTPSLNPVTIPSPTATSSLQPGPISNPSMSLQTTAGTSQGMGLDHSVVELKHEDETVTEDGGIPGLQGGVSLEVLVEMLKVVQKFPTGSTIHNSVLLLVERLINSMRGQLTSQCKSEVKTGQDEPLPGYPSAAAPTHTLNLTPSSTLTLTGTSTPVVTMATTPIPTLGSLTKNEKCIGRGLATPPTVPLPSSTSMTLPATSTVSLLPFTVLSALPSTVCAGPKVARVAPVAPVAPMIPVAPTTVVSSPALARAVRVCVAEEPPLKKPREDDDTTVTESYQLVATHHCPAAHISTPLSATFTPSTNAFLTHKLSTSTHNTLTASPPSVATPSTHHLAAAPLAPALYQQDLNTQNSDTHTQPQINLHTQNTVVQADINLQSTTTQSHMELHTQNTARHAHIDLHTQNTGTQAHLELHRQSAVTTQSQQHIELQHHTHSTDQQPIVPSPLTPPTQSMGVQQTLTQQPQHNQPQPSLSVQQQSLNLEQHTSQQPQTMAMQQQNLGVSEQQQNLSMEQRTQQQSLTRGCSARQLEELQQQQQQSLTVSSLNNPSSSSGTGLSVQSNMPSQVSDPLLSQAPLCPMLPTSTPSSTTQSSLPTFTQAPASSSTAITRSDPLLSQSSPVTPLRIESSGSPPATSRSEGGGGVRTILASNPSTNTEVSMQNEVTSAINLSETELLNYFDPNCFDNV</sequence>
<feature type="compositionally biased region" description="Polar residues" evidence="9">
    <location>
        <begin position="1209"/>
        <end position="1219"/>
    </location>
</feature>
<dbReference type="InterPro" id="IPR002909">
    <property type="entry name" value="IPT_dom"/>
</dbReference>
<evidence type="ECO:0000256" key="7">
    <source>
        <dbReference type="ARBA" id="ARBA00023163"/>
    </source>
</evidence>
<feature type="compositionally biased region" description="Low complexity" evidence="9">
    <location>
        <begin position="753"/>
        <end position="767"/>
    </location>
</feature>
<evidence type="ECO:0000256" key="9">
    <source>
        <dbReference type="SAM" id="MobiDB-lite"/>
    </source>
</evidence>
<feature type="compositionally biased region" description="Basic and acidic residues" evidence="9">
    <location>
        <begin position="1"/>
        <end position="16"/>
    </location>
</feature>
<dbReference type="InterPro" id="IPR032397">
    <property type="entry name" value="RHD_dimer"/>
</dbReference>